<dbReference type="Proteomes" id="UP001495910">
    <property type="component" value="Unassembled WGS sequence"/>
</dbReference>
<sequence>MRAEDLLPNHFDSGDFNGTVVRKGTVGAFLANARTFLDPSAAPGRRQEAEQHMAEALAALDALGLFEVCALRDPALLAFVEECRRRQG</sequence>
<dbReference type="EMBL" id="JBANDC010000011">
    <property type="protein sequence ID" value="MEM4988965.1"/>
    <property type="molecule type" value="Genomic_DNA"/>
</dbReference>
<evidence type="ECO:0000313" key="1">
    <source>
        <dbReference type="EMBL" id="MEM4988965.1"/>
    </source>
</evidence>
<reference evidence="1 2" key="1">
    <citation type="submission" date="2024-02" db="EMBL/GenBank/DDBJ databases">
        <title>Draft genome sequence of Collimonas sp. strain H4R21, an effective mineral-weathering bacterial strain isolated from the beech rhizosphere.</title>
        <authorList>
            <person name="Morin E."/>
            <person name="Uroz S."/>
            <person name="Leveau J.H.J."/>
            <person name="Kumar R."/>
            <person name="Rey M.W."/>
            <person name="Pham J."/>
        </authorList>
    </citation>
    <scope>NUCLEOTIDE SEQUENCE [LARGE SCALE GENOMIC DNA]</scope>
    <source>
        <strain evidence="1 2">H4R21</strain>
    </source>
</reference>
<comment type="caution">
    <text evidence="1">The sequence shown here is derived from an EMBL/GenBank/DDBJ whole genome shotgun (WGS) entry which is preliminary data.</text>
</comment>
<gene>
    <name evidence="1" type="ORF">V8G57_16345</name>
</gene>
<dbReference type="RefSeq" id="WP_342830261.1">
    <property type="nucleotide sequence ID" value="NZ_JBANDC010000011.1"/>
</dbReference>
<keyword evidence="2" id="KW-1185">Reference proteome</keyword>
<accession>A0ABU9PY79</accession>
<protein>
    <submittedName>
        <fullName evidence="1">Uncharacterized protein</fullName>
    </submittedName>
</protein>
<proteinExistence type="predicted"/>
<name>A0ABU9PY79_9BURK</name>
<evidence type="ECO:0000313" key="2">
    <source>
        <dbReference type="Proteomes" id="UP001495910"/>
    </source>
</evidence>
<organism evidence="1 2">
    <name type="scientific">Collimonas rhizosphaerae</name>
    <dbReference type="NCBI Taxonomy" id="3126357"/>
    <lineage>
        <taxon>Bacteria</taxon>
        <taxon>Pseudomonadati</taxon>
        <taxon>Pseudomonadota</taxon>
        <taxon>Betaproteobacteria</taxon>
        <taxon>Burkholderiales</taxon>
        <taxon>Oxalobacteraceae</taxon>
        <taxon>Collimonas</taxon>
    </lineage>
</organism>